<reference evidence="1" key="2">
    <citation type="journal article" date="2022" name="Sci. Total Environ.">
        <title>Prevalence, transmission, and molecular epidemiology of tet(X)-positive bacteria among humans, animals, and environmental niches in China: An epidemiological, and genomic-based study.</title>
        <authorList>
            <person name="Dong N."/>
            <person name="Zeng Y."/>
            <person name="Cai C."/>
            <person name="Sun C."/>
            <person name="Lu J."/>
            <person name="Liu C."/>
            <person name="Zhou H."/>
            <person name="Sun Q."/>
            <person name="Shu L."/>
            <person name="Wang H."/>
            <person name="Wang Y."/>
            <person name="Wang S."/>
            <person name="Wu C."/>
            <person name="Chan E.W."/>
            <person name="Chen G."/>
            <person name="Shen Z."/>
            <person name="Chen S."/>
            <person name="Zhang R."/>
        </authorList>
    </citation>
    <scope>NUCLEOTIDE SEQUENCE</scope>
    <source>
        <strain evidence="1">R1692</strain>
    </source>
</reference>
<comment type="caution">
    <text evidence="1">The sequence shown here is derived from an EMBL/GenBank/DDBJ whole genome shotgun (WGS) entry which is preliminary data.</text>
</comment>
<dbReference type="EMBL" id="JACAGK010000009">
    <property type="protein sequence ID" value="MDM1047524.1"/>
    <property type="molecule type" value="Genomic_DNA"/>
</dbReference>
<name>A0ABT7NJX3_9SPHI</name>
<reference evidence="1" key="1">
    <citation type="submission" date="2020-06" db="EMBL/GenBank/DDBJ databases">
        <authorList>
            <person name="Dong N."/>
        </authorList>
    </citation>
    <scope>NUCLEOTIDE SEQUENCE</scope>
    <source>
        <strain evidence="1">R1692</strain>
    </source>
</reference>
<accession>A0ABT7NJX3</accession>
<evidence type="ECO:0000313" key="2">
    <source>
        <dbReference type="Proteomes" id="UP001170954"/>
    </source>
</evidence>
<proteinExistence type="predicted"/>
<keyword evidence="2" id="KW-1185">Reference proteome</keyword>
<gene>
    <name evidence="1" type="ORF">HX018_04620</name>
</gene>
<sequence length="78" mass="9010">MQLLIKKLEKEKKLGEKASKYTQIIDDKSVSHGVLFFIPLDKFEAKVLIPAPFHESLFVHGDPTYQQVLNHKEAMMLK</sequence>
<evidence type="ECO:0000313" key="1">
    <source>
        <dbReference type="EMBL" id="MDM1047524.1"/>
    </source>
</evidence>
<organism evidence="1 2">
    <name type="scientific">Sphingobacterium hotanense</name>
    <dbReference type="NCBI Taxonomy" id="649196"/>
    <lineage>
        <taxon>Bacteria</taxon>
        <taxon>Pseudomonadati</taxon>
        <taxon>Bacteroidota</taxon>
        <taxon>Sphingobacteriia</taxon>
        <taxon>Sphingobacteriales</taxon>
        <taxon>Sphingobacteriaceae</taxon>
        <taxon>Sphingobacterium</taxon>
    </lineage>
</organism>
<protein>
    <submittedName>
        <fullName evidence="1">Uncharacterized protein</fullName>
    </submittedName>
</protein>
<dbReference type="RefSeq" id="WP_260040356.1">
    <property type="nucleotide sequence ID" value="NZ_JACAGK010000009.1"/>
</dbReference>
<dbReference type="Proteomes" id="UP001170954">
    <property type="component" value="Unassembled WGS sequence"/>
</dbReference>